<dbReference type="InterPro" id="IPR035513">
    <property type="entry name" value="Invertase/methylesterase_inhib"/>
</dbReference>
<comment type="caution">
    <text evidence="10">The sequence shown here is derived from an EMBL/GenBank/DDBJ whole genome shotgun (WGS) entry which is preliminary data.</text>
</comment>
<dbReference type="PROSITE" id="PS00503">
    <property type="entry name" value="PECTINESTERASE_2"/>
    <property type="match status" value="1"/>
</dbReference>
<evidence type="ECO:0000256" key="2">
    <source>
        <dbReference type="ARBA" id="ARBA00006027"/>
    </source>
</evidence>
<evidence type="ECO:0000313" key="10">
    <source>
        <dbReference type="EMBL" id="KAK8475948.1"/>
    </source>
</evidence>
<evidence type="ECO:0000256" key="1">
    <source>
        <dbReference type="ARBA" id="ARBA00005184"/>
    </source>
</evidence>
<reference evidence="10 11" key="1">
    <citation type="journal article" date="2024" name="G3 (Bethesda)">
        <title>Genome assembly of Hibiscus sabdariffa L. provides insights into metabolisms of medicinal natural products.</title>
        <authorList>
            <person name="Kim T."/>
        </authorList>
    </citation>
    <scope>NUCLEOTIDE SEQUENCE [LARGE SCALE GENOMIC DNA]</scope>
    <source>
        <strain evidence="10">TK-2024</strain>
        <tissue evidence="10">Old leaves</tissue>
    </source>
</reference>
<evidence type="ECO:0000256" key="3">
    <source>
        <dbReference type="ARBA" id="ARBA00007786"/>
    </source>
</evidence>
<dbReference type="Pfam" id="PF04043">
    <property type="entry name" value="PMEI"/>
    <property type="match status" value="1"/>
</dbReference>
<comment type="catalytic activity">
    <reaction evidence="7">
        <text>[(1-&gt;4)-alpha-D-galacturonosyl methyl ester](n) + n H2O = [(1-&gt;4)-alpha-D-galacturonosyl](n) + n methanol + n H(+)</text>
        <dbReference type="Rhea" id="RHEA:22380"/>
        <dbReference type="Rhea" id="RHEA-COMP:14570"/>
        <dbReference type="Rhea" id="RHEA-COMP:14573"/>
        <dbReference type="ChEBI" id="CHEBI:15377"/>
        <dbReference type="ChEBI" id="CHEBI:15378"/>
        <dbReference type="ChEBI" id="CHEBI:17790"/>
        <dbReference type="ChEBI" id="CHEBI:140522"/>
        <dbReference type="ChEBI" id="CHEBI:140523"/>
        <dbReference type="EC" id="3.1.1.11"/>
    </reaction>
</comment>
<dbReference type="EC" id="3.1.1.11" evidence="7"/>
<evidence type="ECO:0000256" key="6">
    <source>
        <dbReference type="PROSITE-ProRule" id="PRU10040"/>
    </source>
</evidence>
<dbReference type="Pfam" id="PF01095">
    <property type="entry name" value="Pectinesterase"/>
    <property type="match status" value="1"/>
</dbReference>
<dbReference type="SUPFAM" id="SSF51126">
    <property type="entry name" value="Pectin lyase-like"/>
    <property type="match status" value="1"/>
</dbReference>
<keyword evidence="8" id="KW-0812">Transmembrane</keyword>
<evidence type="ECO:0000313" key="11">
    <source>
        <dbReference type="Proteomes" id="UP001472677"/>
    </source>
</evidence>
<comment type="similarity">
    <text evidence="2">In the N-terminal section; belongs to the PMEI family.</text>
</comment>
<keyword evidence="5 7" id="KW-0063">Aspartyl esterase</keyword>
<accession>A0ABR1Z7S0</accession>
<feature type="domain" description="Pectinesterase inhibitor" evidence="9">
    <location>
        <begin position="43"/>
        <end position="194"/>
    </location>
</feature>
<dbReference type="InterPro" id="IPR033131">
    <property type="entry name" value="Pectinesterase_Asp_AS"/>
</dbReference>
<feature type="active site" evidence="6">
    <location>
        <position position="401"/>
    </location>
</feature>
<dbReference type="Gene3D" id="2.160.20.10">
    <property type="entry name" value="Single-stranded right-handed beta-helix, Pectin lyase-like"/>
    <property type="match status" value="1"/>
</dbReference>
<proteinExistence type="inferred from homology"/>
<dbReference type="InterPro" id="IPR000070">
    <property type="entry name" value="Pectinesterase_cat"/>
</dbReference>
<protein>
    <recommendedName>
        <fullName evidence="7">Pectinesterase</fullName>
        <ecNumber evidence="7">3.1.1.11</ecNumber>
    </recommendedName>
</protein>
<organism evidence="10 11">
    <name type="scientific">Hibiscus sabdariffa</name>
    <name type="common">roselle</name>
    <dbReference type="NCBI Taxonomy" id="183260"/>
    <lineage>
        <taxon>Eukaryota</taxon>
        <taxon>Viridiplantae</taxon>
        <taxon>Streptophyta</taxon>
        <taxon>Embryophyta</taxon>
        <taxon>Tracheophyta</taxon>
        <taxon>Spermatophyta</taxon>
        <taxon>Magnoliopsida</taxon>
        <taxon>eudicotyledons</taxon>
        <taxon>Gunneridae</taxon>
        <taxon>Pentapetalae</taxon>
        <taxon>rosids</taxon>
        <taxon>malvids</taxon>
        <taxon>Malvales</taxon>
        <taxon>Malvaceae</taxon>
        <taxon>Malvoideae</taxon>
        <taxon>Hibiscus</taxon>
    </lineage>
</organism>
<dbReference type="InterPro" id="IPR011050">
    <property type="entry name" value="Pectin_lyase_fold/virulence"/>
</dbReference>
<keyword evidence="4 7" id="KW-0378">Hydrolase</keyword>
<keyword evidence="8" id="KW-0472">Membrane</keyword>
<dbReference type="Proteomes" id="UP001472677">
    <property type="component" value="Unassembled WGS sequence"/>
</dbReference>
<dbReference type="NCBIfam" id="TIGR01614">
    <property type="entry name" value="PME_inhib"/>
    <property type="match status" value="1"/>
</dbReference>
<gene>
    <name evidence="10" type="ORF">V6N12_035183</name>
</gene>
<keyword evidence="11" id="KW-1185">Reference proteome</keyword>
<evidence type="ECO:0000256" key="5">
    <source>
        <dbReference type="ARBA" id="ARBA00023085"/>
    </source>
</evidence>
<evidence type="ECO:0000256" key="8">
    <source>
        <dbReference type="SAM" id="Phobius"/>
    </source>
</evidence>
<dbReference type="PROSITE" id="PS00800">
    <property type="entry name" value="PECTINESTERASE_1"/>
    <property type="match status" value="1"/>
</dbReference>
<evidence type="ECO:0000256" key="4">
    <source>
        <dbReference type="ARBA" id="ARBA00022801"/>
    </source>
</evidence>
<dbReference type="InterPro" id="IPR006501">
    <property type="entry name" value="Pectinesterase_inhib_dom"/>
</dbReference>
<sequence>MAENNVTIIGICSVLLVVLVVAVTISVSQDEKSSDDGHVEVQSTTKAIKDLCQPTDYEETCEKSLEKANTTDSKVLIMTGFKAAMTEIEGVIAGSRALKEEVKDKPRARQALVNCKVLMQYAIDDLTDAYDQMGKLVMSKFDEYIENLKVSLAATITHQETCLDGFDKTRGEAGNKMRGLLKTSRELSSNALAMVFELDLALKKLDIPNKSQMNTSGFFRRLLSHREELPSWVSSTQRKLLDKKTPSEVKPNLVFAKDKSGNFSTIKAALKVVPRGSPEPFVIYIKAGVYKERLIINKDMRNVMLIGDGPKKTVITGSKNYRDGTSTYRTSTVAAIGKRFIAKDIQIRNTAGAKKHQAVALRVQSDQSVFYNCKIDGYHNTLYVHSHRQFFRQCTIRGTIDFIFGDAAVILQNCKIIIKKPLSKQYCFVTAQGRSERREVTAIVLHNCTISGTNEYRTVKEKNRGYLSRPWKEFSRTIIMQSYIGDVIDPKGWFPREGEFALGTSVFAEFKNRGPGADQSRRVKWRGIKRFSEEHMTRYTVEEFLRGREFIPKSGVPYAPRMIEGL</sequence>
<comment type="similarity">
    <text evidence="3">In the C-terminal section; belongs to the pectinesterase family.</text>
</comment>
<evidence type="ECO:0000259" key="9">
    <source>
        <dbReference type="SMART" id="SM00856"/>
    </source>
</evidence>
<keyword evidence="8" id="KW-1133">Transmembrane helix</keyword>
<dbReference type="SMART" id="SM00856">
    <property type="entry name" value="PMEI"/>
    <property type="match status" value="1"/>
</dbReference>
<comment type="pathway">
    <text evidence="1 7">Glycan metabolism; pectin degradation; 2-dehydro-3-deoxy-D-gluconate from pectin: step 1/5.</text>
</comment>
<dbReference type="SUPFAM" id="SSF101148">
    <property type="entry name" value="Plant invertase/pectin methylesterase inhibitor"/>
    <property type="match status" value="1"/>
</dbReference>
<comment type="subcellular location">
    <subcellularLocation>
        <location evidence="7">Secreted</location>
        <location evidence="7">Cell wall</location>
    </subcellularLocation>
</comment>
<dbReference type="Gene3D" id="1.20.140.40">
    <property type="entry name" value="Invertase/pectin methylesterase inhibitor family protein"/>
    <property type="match status" value="1"/>
</dbReference>
<keyword evidence="7" id="KW-0964">Secreted</keyword>
<dbReference type="PANTHER" id="PTHR31707">
    <property type="entry name" value="PECTINESTERASE"/>
    <property type="match status" value="1"/>
</dbReference>
<name>A0ABR1Z7S0_9ROSI</name>
<feature type="transmembrane region" description="Helical" evidence="8">
    <location>
        <begin position="6"/>
        <end position="27"/>
    </location>
</feature>
<keyword evidence="7" id="KW-0134">Cell wall</keyword>
<keyword evidence="7" id="KW-0961">Cell wall biogenesis/degradation</keyword>
<dbReference type="InterPro" id="IPR018040">
    <property type="entry name" value="Pectinesterase_Tyr_AS"/>
</dbReference>
<dbReference type="EMBL" id="JBBPBM010002630">
    <property type="protein sequence ID" value="KAK8475948.1"/>
    <property type="molecule type" value="Genomic_DNA"/>
</dbReference>
<comment type="function">
    <text evidence="7">Acts in the modification of cell walls via demethylesterification of cell wall pectin.</text>
</comment>
<dbReference type="InterPro" id="IPR012334">
    <property type="entry name" value="Pectin_lyas_fold"/>
</dbReference>
<dbReference type="CDD" id="cd15798">
    <property type="entry name" value="PMEI-like_3"/>
    <property type="match status" value="1"/>
</dbReference>
<evidence type="ECO:0000256" key="7">
    <source>
        <dbReference type="RuleBase" id="RU000589"/>
    </source>
</evidence>